<evidence type="ECO:0000256" key="2">
    <source>
        <dbReference type="SAM" id="MobiDB-lite"/>
    </source>
</evidence>
<dbReference type="InterPro" id="IPR036877">
    <property type="entry name" value="SUI1_dom_sf"/>
</dbReference>
<dbReference type="InterPro" id="IPR048517">
    <property type="entry name" value="DENR_N"/>
</dbReference>
<dbReference type="EMBL" id="UZAE01003657">
    <property type="protein sequence ID" value="VDO00659.1"/>
    <property type="molecule type" value="Genomic_DNA"/>
</dbReference>
<evidence type="ECO:0000256" key="1">
    <source>
        <dbReference type="ARBA" id="ARBA00007514"/>
    </source>
</evidence>
<proteinExistence type="inferred from homology"/>
<dbReference type="PANTHER" id="PTHR12789">
    <property type="entry name" value="DENSITY-REGULATED PROTEIN HOMOLOG"/>
    <property type="match status" value="1"/>
</dbReference>
<evidence type="ECO:0000313" key="5">
    <source>
        <dbReference type="Proteomes" id="UP000278807"/>
    </source>
</evidence>
<dbReference type="InterPro" id="IPR046447">
    <property type="entry name" value="DENR_C"/>
</dbReference>
<dbReference type="OrthoDB" id="277199at2759"/>
<dbReference type="AlphaFoldDB" id="A0A0R3TCL2"/>
<dbReference type="PROSITE" id="PS50296">
    <property type="entry name" value="SUI1"/>
    <property type="match status" value="1"/>
</dbReference>
<evidence type="ECO:0000313" key="4">
    <source>
        <dbReference type="EMBL" id="VDO00659.1"/>
    </source>
</evidence>
<dbReference type="WBParaSite" id="HNAJ_0000480101-mRNA-1">
    <property type="protein sequence ID" value="HNAJ_0000480101-mRNA-1"/>
    <property type="gene ID" value="HNAJ_0000480101"/>
</dbReference>
<dbReference type="Gene3D" id="3.30.780.10">
    <property type="entry name" value="SUI1-like domain"/>
    <property type="match status" value="1"/>
</dbReference>
<feature type="region of interest" description="Disordered" evidence="2">
    <location>
        <begin position="65"/>
        <end position="105"/>
    </location>
</feature>
<organism evidence="6">
    <name type="scientific">Rodentolepis nana</name>
    <name type="common">Dwarf tapeworm</name>
    <name type="synonym">Hymenolepis nana</name>
    <dbReference type="NCBI Taxonomy" id="102285"/>
    <lineage>
        <taxon>Eukaryota</taxon>
        <taxon>Metazoa</taxon>
        <taxon>Spiralia</taxon>
        <taxon>Lophotrochozoa</taxon>
        <taxon>Platyhelminthes</taxon>
        <taxon>Cestoda</taxon>
        <taxon>Eucestoda</taxon>
        <taxon>Cyclophyllidea</taxon>
        <taxon>Hymenolepididae</taxon>
        <taxon>Rodentolepis</taxon>
    </lineage>
</organism>
<protein>
    <submittedName>
        <fullName evidence="6">SUI1 domain-containing protein</fullName>
    </submittedName>
</protein>
<reference evidence="4 5" key="2">
    <citation type="submission" date="2018-11" db="EMBL/GenBank/DDBJ databases">
        <authorList>
            <consortium name="Pathogen Informatics"/>
        </authorList>
    </citation>
    <scope>NUCLEOTIDE SEQUENCE [LARGE SCALE GENOMIC DNA]</scope>
</reference>
<comment type="similarity">
    <text evidence="1">Belongs to the DENR family.</text>
</comment>
<sequence length="182" mass="19992">MASRSATYEYCPRAEPIEGLEYPLTVNYCGECTMPIEYCEFSSDPAKCKAWLEKNLPQLFEQISTGTEENVGDGGAKKKSRQSRGGKGPGSKKPTEQKVTVSRSSRGKNKFTTSVIGLDTYGIDLKTAAKFFGQKFATGSSANNTGEIVIQGDVKYELMDIIPQKWDQIPEGSIIDLGEIKR</sequence>
<accession>A0A0R3TCL2</accession>
<reference evidence="6" key="1">
    <citation type="submission" date="2017-02" db="UniProtKB">
        <authorList>
            <consortium name="WormBaseParasite"/>
        </authorList>
    </citation>
    <scope>IDENTIFICATION</scope>
</reference>
<dbReference type="SUPFAM" id="SSF55159">
    <property type="entry name" value="eIF1-like"/>
    <property type="match status" value="1"/>
</dbReference>
<feature type="domain" description="SUI1" evidence="3">
    <location>
        <begin position="99"/>
        <end position="166"/>
    </location>
</feature>
<dbReference type="InterPro" id="IPR050318">
    <property type="entry name" value="DENR/SUI1_TIF"/>
</dbReference>
<keyword evidence="5" id="KW-1185">Reference proteome</keyword>
<evidence type="ECO:0000313" key="6">
    <source>
        <dbReference type="WBParaSite" id="HNAJ_0000480101-mRNA-1"/>
    </source>
</evidence>
<dbReference type="Pfam" id="PF01253">
    <property type="entry name" value="SUI1"/>
    <property type="match status" value="1"/>
</dbReference>
<gene>
    <name evidence="4" type="ORF">HNAJ_LOCUS4799</name>
</gene>
<dbReference type="InterPro" id="IPR001950">
    <property type="entry name" value="SUI1"/>
</dbReference>
<evidence type="ECO:0000259" key="3">
    <source>
        <dbReference type="PROSITE" id="PS50296"/>
    </source>
</evidence>
<dbReference type="GO" id="GO:0001731">
    <property type="term" value="P:formation of translation preinitiation complex"/>
    <property type="evidence" value="ECO:0007669"/>
    <property type="project" value="TreeGrafter"/>
</dbReference>
<name>A0A0R3TCL2_RODNA</name>
<dbReference type="STRING" id="102285.A0A0R3TCL2"/>
<dbReference type="PANTHER" id="PTHR12789:SF0">
    <property type="entry name" value="DENSITY-REGULATED PROTEIN"/>
    <property type="match status" value="1"/>
</dbReference>
<dbReference type="CDD" id="cd11607">
    <property type="entry name" value="DENR_C"/>
    <property type="match status" value="1"/>
</dbReference>
<dbReference type="Proteomes" id="UP000278807">
    <property type="component" value="Unassembled WGS sequence"/>
</dbReference>
<dbReference type="GO" id="GO:0003729">
    <property type="term" value="F:mRNA binding"/>
    <property type="evidence" value="ECO:0007669"/>
    <property type="project" value="TreeGrafter"/>
</dbReference>
<dbReference type="GO" id="GO:0002188">
    <property type="term" value="P:translation reinitiation"/>
    <property type="evidence" value="ECO:0007669"/>
    <property type="project" value="TreeGrafter"/>
</dbReference>
<dbReference type="GO" id="GO:0003743">
    <property type="term" value="F:translation initiation factor activity"/>
    <property type="evidence" value="ECO:0007669"/>
    <property type="project" value="InterPro"/>
</dbReference>
<dbReference type="Pfam" id="PF21023">
    <property type="entry name" value="DENR_N"/>
    <property type="match status" value="1"/>
</dbReference>